<sequence length="164" mass="18362">MSRRVFVSVSAVVVAVVAFVLAAVAFATFGIALLQPHRFEHPFWPAIFFAFVSLCCGQLAWAVGSQSVVWLSDTHLHRPLRRPVALTGIRGIVRTHRLYPHFLQHSGRLLGTSRSRTLFNVLPTMTETHSVDLLRALSQRLGVAFHSEEVEAIRREIDRLRGGL</sequence>
<name>A0A1Q2CWK2_9ACTN</name>
<protein>
    <submittedName>
        <fullName evidence="2">Uncharacterized protein</fullName>
    </submittedName>
</protein>
<reference evidence="2 3" key="1">
    <citation type="journal article" date="2008" name="Int. J. Syst. Evol. Microbiol.">
        <title>Tessaracoccus flavescens sp. nov., isolated from marine sediment.</title>
        <authorList>
            <person name="Lee D.W."/>
            <person name="Lee S.D."/>
        </authorList>
    </citation>
    <scope>NUCLEOTIDE SEQUENCE [LARGE SCALE GENOMIC DNA]</scope>
    <source>
        <strain evidence="2 3">SST-39T</strain>
    </source>
</reference>
<dbReference type="RefSeq" id="WP_077348856.1">
    <property type="nucleotide sequence ID" value="NZ_CP019607.1"/>
</dbReference>
<accession>A0A1Q2CWK2</accession>
<evidence type="ECO:0000313" key="2">
    <source>
        <dbReference type="EMBL" id="AQP50469.1"/>
    </source>
</evidence>
<keyword evidence="3" id="KW-1185">Reference proteome</keyword>
<dbReference type="EMBL" id="CP019607">
    <property type="protein sequence ID" value="AQP50469.1"/>
    <property type="molecule type" value="Genomic_DNA"/>
</dbReference>
<organism evidence="2 3">
    <name type="scientific">Tessaracoccus flavescens</name>
    <dbReference type="NCBI Taxonomy" id="399497"/>
    <lineage>
        <taxon>Bacteria</taxon>
        <taxon>Bacillati</taxon>
        <taxon>Actinomycetota</taxon>
        <taxon>Actinomycetes</taxon>
        <taxon>Propionibacteriales</taxon>
        <taxon>Propionibacteriaceae</taxon>
        <taxon>Tessaracoccus</taxon>
    </lineage>
</organism>
<keyword evidence="1" id="KW-0472">Membrane</keyword>
<keyword evidence="1" id="KW-0812">Transmembrane</keyword>
<proteinExistence type="predicted"/>
<evidence type="ECO:0000313" key="3">
    <source>
        <dbReference type="Proteomes" id="UP000188235"/>
    </source>
</evidence>
<dbReference type="KEGG" id="tfa:BW733_06125"/>
<dbReference type="AlphaFoldDB" id="A0A1Q2CWK2"/>
<keyword evidence="1" id="KW-1133">Transmembrane helix</keyword>
<evidence type="ECO:0000256" key="1">
    <source>
        <dbReference type="SAM" id="Phobius"/>
    </source>
</evidence>
<feature type="transmembrane region" description="Helical" evidence="1">
    <location>
        <begin position="12"/>
        <end position="34"/>
    </location>
</feature>
<gene>
    <name evidence="2" type="ORF">BW733_06125</name>
</gene>
<dbReference type="Proteomes" id="UP000188235">
    <property type="component" value="Chromosome"/>
</dbReference>
<feature type="transmembrane region" description="Helical" evidence="1">
    <location>
        <begin position="46"/>
        <end position="72"/>
    </location>
</feature>